<sequence length="506" mass="56668">MVKERQPYSRLDETSMWSYLYDKLRAAHPAAAEPKGLKIWTLYAREMKVHRSADSLCTRFRRHMVDRLYDANLPCHKMMFLYSRLGIPMNSDVKVALELKFGIQIELNRSMTLKNFRAVERPVADAERCPAGISPQRSRPAENQGEAEQPSELPDTPSPPTRGSLNYTQQIRNVQEESRLQARREAMVVSSSTISASERFLHLQITDDDFDSLESPCSSGVATQRSPQEEQAPAPTTSTQPDHSPSSQGEVAFPSRIIKEIRTEVPPVQQSTDESTEASSVSANPSNSENRVTDDIVVSTVSDSCKNSLQRVYDALGVSNPGETQDWRNSERILSATTLWQNKMHELIESYGLRRSTANAIEVEVLNEQRNLLGKSTTKGDYLRSLLTLKSVLKRELENLAKGLGPSTIRPPVAQAHTAPLPFMVRNTKESKVPLAKRLECLRRCTSKYDHSMHTAYVQTSLKRLAMVESLAVASASNEADYDHLVAEVENVVDENISKIPRCSNP</sequence>
<dbReference type="PANTHER" id="PTHR38627:SF2">
    <property type="entry name" value="DOUBLE-STRAND TELOMERIC DNA-BINDING PROTEINS 1-RELATED"/>
    <property type="match status" value="1"/>
</dbReference>
<feature type="region of interest" description="Disordered" evidence="1">
    <location>
        <begin position="127"/>
        <end position="165"/>
    </location>
</feature>
<evidence type="ECO:0000313" key="2">
    <source>
        <dbReference type="EMBL" id="EYB81033.1"/>
    </source>
</evidence>
<feature type="compositionally biased region" description="Polar residues" evidence="1">
    <location>
        <begin position="215"/>
        <end position="226"/>
    </location>
</feature>
<keyword evidence="3" id="KW-1185">Reference proteome</keyword>
<comment type="caution">
    <text evidence="2">The sequence shown here is derived from an EMBL/GenBank/DDBJ whole genome shotgun (WGS) entry which is preliminary data.</text>
</comment>
<dbReference type="EMBL" id="JARK01001730">
    <property type="protein sequence ID" value="EYB81033.1"/>
    <property type="molecule type" value="Genomic_DNA"/>
</dbReference>
<dbReference type="Proteomes" id="UP000024635">
    <property type="component" value="Unassembled WGS sequence"/>
</dbReference>
<dbReference type="AlphaFoldDB" id="A0A016RRW5"/>
<feature type="region of interest" description="Disordered" evidence="1">
    <location>
        <begin position="264"/>
        <end position="293"/>
    </location>
</feature>
<name>A0A016RRW5_9BILA</name>
<accession>A0A016RRW5</accession>
<dbReference type="InterPro" id="IPR053367">
    <property type="entry name" value="G-alpha_activating_GEF"/>
</dbReference>
<reference evidence="3" key="1">
    <citation type="journal article" date="2015" name="Nat. Genet.">
        <title>The genome and transcriptome of the zoonotic hookworm Ancylostoma ceylanicum identify infection-specific gene families.</title>
        <authorList>
            <person name="Schwarz E.M."/>
            <person name="Hu Y."/>
            <person name="Antoshechkin I."/>
            <person name="Miller M.M."/>
            <person name="Sternberg P.W."/>
            <person name="Aroian R.V."/>
        </authorList>
    </citation>
    <scope>NUCLEOTIDE SEQUENCE</scope>
    <source>
        <strain evidence="3">HY135</strain>
    </source>
</reference>
<gene>
    <name evidence="2" type="primary">Acey_s0394.g630</name>
    <name evidence="2" type="ORF">Y032_0394g630</name>
</gene>
<evidence type="ECO:0000256" key="1">
    <source>
        <dbReference type="SAM" id="MobiDB-lite"/>
    </source>
</evidence>
<evidence type="ECO:0008006" key="4">
    <source>
        <dbReference type="Google" id="ProtNLM"/>
    </source>
</evidence>
<evidence type="ECO:0000313" key="3">
    <source>
        <dbReference type="Proteomes" id="UP000024635"/>
    </source>
</evidence>
<feature type="compositionally biased region" description="Polar residues" evidence="1">
    <location>
        <begin position="234"/>
        <end position="249"/>
    </location>
</feature>
<feature type="compositionally biased region" description="Polar residues" evidence="1">
    <location>
        <begin position="268"/>
        <end position="290"/>
    </location>
</feature>
<protein>
    <recommendedName>
        <fullName evidence="4">SPK domain-containing protein</fullName>
    </recommendedName>
</protein>
<feature type="region of interest" description="Disordered" evidence="1">
    <location>
        <begin position="211"/>
        <end position="250"/>
    </location>
</feature>
<dbReference type="OrthoDB" id="5847790at2759"/>
<proteinExistence type="predicted"/>
<organism evidence="2 3">
    <name type="scientific">Ancylostoma ceylanicum</name>
    <dbReference type="NCBI Taxonomy" id="53326"/>
    <lineage>
        <taxon>Eukaryota</taxon>
        <taxon>Metazoa</taxon>
        <taxon>Ecdysozoa</taxon>
        <taxon>Nematoda</taxon>
        <taxon>Chromadorea</taxon>
        <taxon>Rhabditida</taxon>
        <taxon>Rhabditina</taxon>
        <taxon>Rhabditomorpha</taxon>
        <taxon>Strongyloidea</taxon>
        <taxon>Ancylostomatidae</taxon>
        <taxon>Ancylostomatinae</taxon>
        <taxon>Ancylostoma</taxon>
    </lineage>
</organism>
<dbReference type="PANTHER" id="PTHR38627">
    <property type="entry name" value="GA BINDING AND ACTIVATING AND SPK (SPK) DOMAIN CONTAINING-RELATED"/>
    <property type="match status" value="1"/>
</dbReference>